<organism evidence="2 3">
    <name type="scientific">Boletus reticuloceps</name>
    <dbReference type="NCBI Taxonomy" id="495285"/>
    <lineage>
        <taxon>Eukaryota</taxon>
        <taxon>Fungi</taxon>
        <taxon>Dikarya</taxon>
        <taxon>Basidiomycota</taxon>
        <taxon>Agaricomycotina</taxon>
        <taxon>Agaricomycetes</taxon>
        <taxon>Agaricomycetidae</taxon>
        <taxon>Boletales</taxon>
        <taxon>Boletineae</taxon>
        <taxon>Boletaceae</taxon>
        <taxon>Boletoideae</taxon>
        <taxon>Boletus</taxon>
    </lineage>
</organism>
<name>A0A8I2YE13_9AGAM</name>
<keyword evidence="3" id="KW-1185">Reference proteome</keyword>
<dbReference type="EMBL" id="JAGFBS010000056">
    <property type="protein sequence ID" value="KAG6370125.1"/>
    <property type="molecule type" value="Genomic_DNA"/>
</dbReference>
<comment type="caution">
    <text evidence="2">The sequence shown here is derived from an EMBL/GenBank/DDBJ whole genome shotgun (WGS) entry which is preliminary data.</text>
</comment>
<accession>A0A8I2YE13</accession>
<protein>
    <submittedName>
        <fullName evidence="2">Uncharacterized protein</fullName>
    </submittedName>
</protein>
<reference evidence="2" key="1">
    <citation type="submission" date="2021-03" db="EMBL/GenBank/DDBJ databases">
        <title>Evolutionary innovations through gain and loss of genes in the ectomycorrhizal Boletales.</title>
        <authorList>
            <person name="Wu G."/>
            <person name="Miyauchi S."/>
            <person name="Morin E."/>
            <person name="Yang Z.-L."/>
            <person name="Xu J."/>
            <person name="Martin F.M."/>
        </authorList>
    </citation>
    <scope>NUCLEOTIDE SEQUENCE</scope>
    <source>
        <strain evidence="2">BR01</strain>
    </source>
</reference>
<gene>
    <name evidence="2" type="ORF">JVT61DRAFT_12425</name>
</gene>
<evidence type="ECO:0000313" key="3">
    <source>
        <dbReference type="Proteomes" id="UP000683000"/>
    </source>
</evidence>
<feature type="region of interest" description="Disordered" evidence="1">
    <location>
        <begin position="98"/>
        <end position="138"/>
    </location>
</feature>
<dbReference type="OrthoDB" id="2686745at2759"/>
<evidence type="ECO:0000313" key="2">
    <source>
        <dbReference type="EMBL" id="KAG6370125.1"/>
    </source>
</evidence>
<proteinExistence type="predicted"/>
<feature type="compositionally biased region" description="Low complexity" evidence="1">
    <location>
        <begin position="104"/>
        <end position="117"/>
    </location>
</feature>
<dbReference type="Proteomes" id="UP000683000">
    <property type="component" value="Unassembled WGS sequence"/>
</dbReference>
<dbReference type="AlphaFoldDB" id="A0A8I2YE13"/>
<sequence>MRSKKPQSVPAFYNANEPLQLPLLSSQVQMVHRTISLVKVTATEELTASKPPIHSRTTDSARAMAPVFRVASTTRGTTPQLKSKGVTFATSENLQLDCKRSEHSPAPSESSLSSLESKLADGNKIPKPAGEAGRPGRGGYNLEEQIGWGETEFKNLKCLAHKLIKKHLDVSQSRTAQSLSAIKTVKQQMLKAYPMLDSFESCWPVDDLICFD</sequence>
<evidence type="ECO:0000256" key="1">
    <source>
        <dbReference type="SAM" id="MobiDB-lite"/>
    </source>
</evidence>